<feature type="transmembrane region" description="Helical" evidence="6">
    <location>
        <begin position="115"/>
        <end position="139"/>
    </location>
</feature>
<dbReference type="AlphaFoldDB" id="A0A2J5NND5"/>
<evidence type="ECO:0000256" key="2">
    <source>
        <dbReference type="ARBA" id="ARBA00022475"/>
    </source>
</evidence>
<reference evidence="8 9" key="2">
    <citation type="submission" date="2018-01" db="EMBL/GenBank/DDBJ databases">
        <title>Genomic study of Klebsiella pneumoniae.</title>
        <authorList>
            <person name="Yang Y."/>
            <person name="Bicalho R."/>
        </authorList>
    </citation>
    <scope>NUCLEOTIDE SEQUENCE [LARGE SCALE GENOMIC DNA]</scope>
    <source>
        <strain evidence="8 9">A10</strain>
    </source>
</reference>
<evidence type="ECO:0000256" key="3">
    <source>
        <dbReference type="ARBA" id="ARBA00022692"/>
    </source>
</evidence>
<keyword evidence="4 6" id="KW-1133">Transmembrane helix</keyword>
<dbReference type="InterPro" id="IPR000160">
    <property type="entry name" value="GGDEF_dom"/>
</dbReference>
<evidence type="ECO:0000313" key="8">
    <source>
        <dbReference type="EMBL" id="PLO55101.1"/>
    </source>
</evidence>
<reference evidence="8 9" key="1">
    <citation type="submission" date="2017-11" db="EMBL/GenBank/DDBJ databases">
        <authorList>
            <person name="Han C.G."/>
        </authorList>
    </citation>
    <scope>NUCLEOTIDE SEQUENCE [LARGE SCALE GENOMIC DNA]</scope>
    <source>
        <strain evidence="8 9">A10</strain>
    </source>
</reference>
<comment type="caution">
    <text evidence="8">The sequence shown here is derived from an EMBL/GenBank/DDBJ whole genome shotgun (WGS) entry which is preliminary data.</text>
</comment>
<name>A0A2J5NND5_9ENTR</name>
<accession>A0A2J5NND5</accession>
<proteinExistence type="predicted"/>
<evidence type="ECO:0000256" key="6">
    <source>
        <dbReference type="SAM" id="Phobius"/>
    </source>
</evidence>
<dbReference type="InterPro" id="IPR043128">
    <property type="entry name" value="Rev_trsase/Diguanyl_cyclase"/>
</dbReference>
<evidence type="ECO:0000259" key="7">
    <source>
        <dbReference type="PROSITE" id="PS50887"/>
    </source>
</evidence>
<feature type="transmembrane region" description="Helical" evidence="6">
    <location>
        <begin position="62"/>
        <end position="80"/>
    </location>
</feature>
<dbReference type="SUPFAM" id="SSF55073">
    <property type="entry name" value="Nucleotide cyclase"/>
    <property type="match status" value="1"/>
</dbReference>
<organism evidence="8 9">
    <name type="scientific">Klebsiella michiganensis</name>
    <dbReference type="NCBI Taxonomy" id="1134687"/>
    <lineage>
        <taxon>Bacteria</taxon>
        <taxon>Pseudomonadati</taxon>
        <taxon>Pseudomonadota</taxon>
        <taxon>Gammaproteobacteria</taxon>
        <taxon>Enterobacterales</taxon>
        <taxon>Enterobacteriaceae</taxon>
        <taxon>Klebsiella/Raoultella group</taxon>
        <taxon>Klebsiella</taxon>
    </lineage>
</organism>
<keyword evidence="3 6" id="KW-0812">Transmembrane</keyword>
<protein>
    <recommendedName>
        <fullName evidence="7">GGDEF domain-containing protein</fullName>
    </recommendedName>
</protein>
<evidence type="ECO:0000256" key="4">
    <source>
        <dbReference type="ARBA" id="ARBA00022989"/>
    </source>
</evidence>
<evidence type="ECO:0000256" key="1">
    <source>
        <dbReference type="ARBA" id="ARBA00004651"/>
    </source>
</evidence>
<dbReference type="PROSITE" id="PS50887">
    <property type="entry name" value="GGDEF"/>
    <property type="match status" value="1"/>
</dbReference>
<gene>
    <name evidence="8" type="ORF">CWN49_36275</name>
</gene>
<evidence type="ECO:0000313" key="9">
    <source>
        <dbReference type="Proteomes" id="UP000234667"/>
    </source>
</evidence>
<feature type="non-terminal residue" evidence="8">
    <location>
        <position position="1"/>
    </location>
</feature>
<evidence type="ECO:0000256" key="5">
    <source>
        <dbReference type="ARBA" id="ARBA00023136"/>
    </source>
</evidence>
<dbReference type="Pfam" id="PF05231">
    <property type="entry name" value="MASE1"/>
    <property type="match status" value="1"/>
</dbReference>
<dbReference type="InterPro" id="IPR029787">
    <property type="entry name" value="Nucleotide_cyclase"/>
</dbReference>
<dbReference type="EMBL" id="PIDR01002153">
    <property type="protein sequence ID" value="PLO55101.1"/>
    <property type="molecule type" value="Genomic_DNA"/>
</dbReference>
<dbReference type="InterPro" id="IPR007895">
    <property type="entry name" value="MASE1"/>
</dbReference>
<feature type="transmembrane region" description="Helical" evidence="6">
    <location>
        <begin position="40"/>
        <end position="56"/>
    </location>
</feature>
<feature type="non-terminal residue" evidence="8">
    <location>
        <position position="245"/>
    </location>
</feature>
<keyword evidence="2" id="KW-1003">Cell membrane</keyword>
<dbReference type="Gene3D" id="3.30.70.270">
    <property type="match status" value="1"/>
</dbReference>
<feature type="domain" description="GGDEF" evidence="7">
    <location>
        <begin position="174"/>
        <end position="245"/>
    </location>
</feature>
<sequence>AALIFTTFFYYPLRMIISPRYARAFWRNLCHSWRAGEQRVFTLYWFVALAAILLVLCTPYDSVFIAGYLVPLIFILYFIGISRLGHTLIRISWSVSAFLLVAYNQNFLHGVQTEYSLSFVLSVLICFTICLFYMADIYARSERMKFRWRDQAEEDPLTGLPNLRALESHLQRNPAVAISSLRIQNLDFLSRHYGMMMRVESKRQIARKLQPLLAPGERIFQLPGSELLLVLKGPEPEARLSHIVS</sequence>
<comment type="subcellular location">
    <subcellularLocation>
        <location evidence="1">Cell membrane</location>
        <topology evidence="1">Multi-pass membrane protein</topology>
    </subcellularLocation>
</comment>
<keyword evidence="5 6" id="KW-0472">Membrane</keyword>
<feature type="transmembrane region" description="Helical" evidence="6">
    <location>
        <begin position="87"/>
        <end position="103"/>
    </location>
</feature>
<dbReference type="GO" id="GO:0005886">
    <property type="term" value="C:plasma membrane"/>
    <property type="evidence" value="ECO:0007669"/>
    <property type="project" value="UniProtKB-SubCell"/>
</dbReference>
<dbReference type="Proteomes" id="UP000234667">
    <property type="component" value="Unassembled WGS sequence"/>
</dbReference>